<organism evidence="1 2">
    <name type="scientific">Heracleum sosnowskyi</name>
    <dbReference type="NCBI Taxonomy" id="360622"/>
    <lineage>
        <taxon>Eukaryota</taxon>
        <taxon>Viridiplantae</taxon>
        <taxon>Streptophyta</taxon>
        <taxon>Embryophyta</taxon>
        <taxon>Tracheophyta</taxon>
        <taxon>Spermatophyta</taxon>
        <taxon>Magnoliopsida</taxon>
        <taxon>eudicotyledons</taxon>
        <taxon>Gunneridae</taxon>
        <taxon>Pentapetalae</taxon>
        <taxon>asterids</taxon>
        <taxon>campanulids</taxon>
        <taxon>Apiales</taxon>
        <taxon>Apiaceae</taxon>
        <taxon>Apioideae</taxon>
        <taxon>apioid superclade</taxon>
        <taxon>Tordylieae</taxon>
        <taxon>Tordyliinae</taxon>
        <taxon>Heracleum</taxon>
    </lineage>
</organism>
<evidence type="ECO:0000313" key="1">
    <source>
        <dbReference type="EMBL" id="KAK1380156.1"/>
    </source>
</evidence>
<evidence type="ECO:0000313" key="2">
    <source>
        <dbReference type="Proteomes" id="UP001237642"/>
    </source>
</evidence>
<protein>
    <submittedName>
        <fullName evidence="1">Uncharacterized protein</fullName>
    </submittedName>
</protein>
<name>A0AAD8I7Z1_9APIA</name>
<comment type="caution">
    <text evidence="1">The sequence shown here is derived from an EMBL/GenBank/DDBJ whole genome shotgun (WGS) entry which is preliminary data.</text>
</comment>
<gene>
    <name evidence="1" type="ORF">POM88_026900</name>
</gene>
<dbReference type="Proteomes" id="UP001237642">
    <property type="component" value="Unassembled WGS sequence"/>
</dbReference>
<reference evidence="1" key="1">
    <citation type="submission" date="2023-02" db="EMBL/GenBank/DDBJ databases">
        <title>Genome of toxic invasive species Heracleum sosnowskyi carries increased number of genes despite the absence of recent whole-genome duplications.</title>
        <authorList>
            <person name="Schelkunov M."/>
            <person name="Shtratnikova V."/>
            <person name="Makarenko M."/>
            <person name="Klepikova A."/>
            <person name="Omelchenko D."/>
            <person name="Novikova G."/>
            <person name="Obukhova E."/>
            <person name="Bogdanov V."/>
            <person name="Penin A."/>
            <person name="Logacheva M."/>
        </authorList>
    </citation>
    <scope>NUCLEOTIDE SEQUENCE</scope>
    <source>
        <strain evidence="1">Hsosn_3</strain>
        <tissue evidence="1">Leaf</tissue>
    </source>
</reference>
<proteinExistence type="predicted"/>
<accession>A0AAD8I7Z1</accession>
<dbReference type="EMBL" id="JAUIZM010000006">
    <property type="protein sequence ID" value="KAK1380156.1"/>
    <property type="molecule type" value="Genomic_DNA"/>
</dbReference>
<keyword evidence="2" id="KW-1185">Reference proteome</keyword>
<sequence length="141" mass="16461">MFPLAVDKHLKVVRVHSNFKTTSKNRLTMDLASYYAYNDYLIEVLLEVISIVPKASSFLIRCWIFNFFFVVLHMFLAVELIELSEAFEKPRPMCPHFKGTQKGFGWYIVKHRCEFRSLKQVVKITKCKLFSIGDGPCSSRE</sequence>
<reference evidence="1" key="2">
    <citation type="submission" date="2023-05" db="EMBL/GenBank/DDBJ databases">
        <authorList>
            <person name="Schelkunov M.I."/>
        </authorList>
    </citation>
    <scope>NUCLEOTIDE SEQUENCE</scope>
    <source>
        <strain evidence="1">Hsosn_3</strain>
        <tissue evidence="1">Leaf</tissue>
    </source>
</reference>
<dbReference type="AlphaFoldDB" id="A0AAD8I7Z1"/>